<organism evidence="8 9">
    <name type="scientific">Abyssibacter profundi</name>
    <dbReference type="NCBI Taxonomy" id="2182787"/>
    <lineage>
        <taxon>Bacteria</taxon>
        <taxon>Pseudomonadati</taxon>
        <taxon>Pseudomonadota</taxon>
        <taxon>Gammaproteobacteria</taxon>
        <taxon>Chromatiales</taxon>
        <taxon>Oceanococcaceae</taxon>
        <taxon>Abyssibacter</taxon>
    </lineage>
</organism>
<keyword evidence="4" id="KW-0479">Metal-binding</keyword>
<dbReference type="InterPro" id="IPR023214">
    <property type="entry name" value="HAD_sf"/>
</dbReference>
<dbReference type="GO" id="GO:0016791">
    <property type="term" value="F:phosphatase activity"/>
    <property type="evidence" value="ECO:0007669"/>
    <property type="project" value="InterPro"/>
</dbReference>
<evidence type="ECO:0000256" key="3">
    <source>
        <dbReference type="ARBA" id="ARBA00022490"/>
    </source>
</evidence>
<dbReference type="Proteomes" id="UP000251800">
    <property type="component" value="Unassembled WGS sequence"/>
</dbReference>
<keyword evidence="6" id="KW-0119">Carbohydrate metabolism</keyword>
<dbReference type="PANTHER" id="PTHR42891">
    <property type="entry name" value="D-GLYCERO-BETA-D-MANNO-HEPTOSE-1,7-BISPHOSPHATE 7-PHOSPHATASE"/>
    <property type="match status" value="1"/>
</dbReference>
<dbReference type="InterPro" id="IPR006549">
    <property type="entry name" value="HAD-SF_hydro_IIIA"/>
</dbReference>
<keyword evidence="3" id="KW-0963">Cytoplasm</keyword>
<dbReference type="GO" id="GO:0046872">
    <property type="term" value="F:metal ion binding"/>
    <property type="evidence" value="ECO:0007669"/>
    <property type="project" value="UniProtKB-KW"/>
</dbReference>
<dbReference type="SUPFAM" id="SSF56784">
    <property type="entry name" value="HAD-like"/>
    <property type="match status" value="1"/>
</dbReference>
<evidence type="ECO:0000256" key="1">
    <source>
        <dbReference type="ARBA" id="ARBA00004496"/>
    </source>
</evidence>
<comment type="caution">
    <text evidence="8">The sequence shown here is derived from an EMBL/GenBank/DDBJ whole genome shotgun (WGS) entry which is preliminary data.</text>
</comment>
<comment type="subcellular location">
    <subcellularLocation>
        <location evidence="1">Cytoplasm</location>
    </subcellularLocation>
</comment>
<accession>A0A363UKT9</accession>
<keyword evidence="9" id="KW-1185">Reference proteome</keyword>
<dbReference type="GO" id="GO:0005737">
    <property type="term" value="C:cytoplasm"/>
    <property type="evidence" value="ECO:0007669"/>
    <property type="project" value="UniProtKB-SubCell"/>
</dbReference>
<evidence type="ECO:0000256" key="5">
    <source>
        <dbReference type="ARBA" id="ARBA00022801"/>
    </source>
</evidence>
<sequence>MPPYAATACACSRSSTRCCAKSPTSRISPAESRATLATMKLIILGRDGVLNEPVDGGVRRPADWRPLPGSLEAVARLNQSGVRVCVVTHQPQLGSGDMTHDELFAIHQRMQEAVGQFAGRFDAIAFNPHADAEDRQAGKSALIADIARRMQIDAQTIPVVGDEWSDVEAARTAGAQPVLVRTGHGAATEEAHRDTLQSVDVFDGLPALVQARLG</sequence>
<evidence type="ECO:0000256" key="4">
    <source>
        <dbReference type="ARBA" id="ARBA00022723"/>
    </source>
</evidence>
<dbReference type="PANTHER" id="PTHR42891:SF1">
    <property type="entry name" value="D-GLYCERO-BETA-D-MANNO-HEPTOSE-1,7-BISPHOSPHATE 7-PHOSPHATASE"/>
    <property type="match status" value="1"/>
</dbReference>
<dbReference type="Pfam" id="PF13242">
    <property type="entry name" value="Hydrolase_like"/>
    <property type="match status" value="1"/>
</dbReference>
<keyword evidence="5" id="KW-0378">Hydrolase</keyword>
<protein>
    <recommendedName>
        <fullName evidence="7">D,D-heptose 1,7-bisphosphate phosphatase</fullName>
    </recommendedName>
</protein>
<evidence type="ECO:0000256" key="2">
    <source>
        <dbReference type="ARBA" id="ARBA00005628"/>
    </source>
</evidence>
<dbReference type="OrthoDB" id="9781367at2"/>
<gene>
    <name evidence="8" type="ORF">DEH80_09405</name>
</gene>
<dbReference type="AlphaFoldDB" id="A0A363UKT9"/>
<evidence type="ECO:0000313" key="8">
    <source>
        <dbReference type="EMBL" id="PWN56023.1"/>
    </source>
</evidence>
<dbReference type="NCBIfam" id="TIGR01662">
    <property type="entry name" value="HAD-SF-IIIA"/>
    <property type="match status" value="1"/>
</dbReference>
<comment type="similarity">
    <text evidence="2">Belongs to the GmhB family.</text>
</comment>
<evidence type="ECO:0000313" key="9">
    <source>
        <dbReference type="Proteomes" id="UP000251800"/>
    </source>
</evidence>
<dbReference type="InterPro" id="IPR036412">
    <property type="entry name" value="HAD-like_sf"/>
</dbReference>
<dbReference type="GO" id="GO:0005975">
    <property type="term" value="P:carbohydrate metabolic process"/>
    <property type="evidence" value="ECO:0007669"/>
    <property type="project" value="InterPro"/>
</dbReference>
<dbReference type="InterPro" id="IPR004446">
    <property type="entry name" value="Heptose_bisP_phosphatase"/>
</dbReference>
<dbReference type="NCBIfam" id="TIGR01656">
    <property type="entry name" value="Histidinol-ppas"/>
    <property type="match status" value="1"/>
</dbReference>
<dbReference type="InterPro" id="IPR006543">
    <property type="entry name" value="Histidinol-phos"/>
</dbReference>
<dbReference type="Gene3D" id="3.40.50.1000">
    <property type="entry name" value="HAD superfamily/HAD-like"/>
    <property type="match status" value="1"/>
</dbReference>
<proteinExistence type="inferred from homology"/>
<evidence type="ECO:0000256" key="7">
    <source>
        <dbReference type="ARBA" id="ARBA00031828"/>
    </source>
</evidence>
<dbReference type="EMBL" id="QEQK01000007">
    <property type="protein sequence ID" value="PWN56023.1"/>
    <property type="molecule type" value="Genomic_DNA"/>
</dbReference>
<evidence type="ECO:0000256" key="6">
    <source>
        <dbReference type="ARBA" id="ARBA00023277"/>
    </source>
</evidence>
<name>A0A363UKT9_9GAMM</name>
<reference evidence="8 9" key="1">
    <citation type="submission" date="2018-05" db="EMBL/GenBank/DDBJ databases">
        <title>Abyssibacter profundi OUC007T gen. nov., sp. nov, a marine bacterium isolated from seawater of the Mariana Trench.</title>
        <authorList>
            <person name="Zhou S."/>
        </authorList>
    </citation>
    <scope>NUCLEOTIDE SEQUENCE [LARGE SCALE GENOMIC DNA]</scope>
    <source>
        <strain evidence="8 9">OUC007</strain>
    </source>
</reference>